<dbReference type="PANTHER" id="PTHR30055:SF226">
    <property type="entry name" value="HTH-TYPE TRANSCRIPTIONAL REGULATOR PKSA"/>
    <property type="match status" value="1"/>
</dbReference>
<evidence type="ECO:0000256" key="3">
    <source>
        <dbReference type="SAM" id="MobiDB-lite"/>
    </source>
</evidence>
<dbReference type="PANTHER" id="PTHR30055">
    <property type="entry name" value="HTH-TYPE TRANSCRIPTIONAL REGULATOR RUTR"/>
    <property type="match status" value="1"/>
</dbReference>
<feature type="region of interest" description="Disordered" evidence="3">
    <location>
        <begin position="1"/>
        <end position="23"/>
    </location>
</feature>
<evidence type="ECO:0000256" key="1">
    <source>
        <dbReference type="ARBA" id="ARBA00023125"/>
    </source>
</evidence>
<dbReference type="Proteomes" id="UP000215405">
    <property type="component" value="Unassembled WGS sequence"/>
</dbReference>
<dbReference type="SUPFAM" id="SSF48498">
    <property type="entry name" value="Tetracyclin repressor-like, C-terminal domain"/>
    <property type="match status" value="1"/>
</dbReference>
<sequence length="227" mass="25171">MNFFKSCQSRNAADGQSSRAEKRELQTQRIMRAATACFVRSGFQGASIHDICREAEMSPGALYRYFPSKEAIIDAIVAEARKNDVEILTKMASCEDVVEGIVEAFYNHLRLTEETGLRPLFVEIRAEAMRNTAVRNTCRKNEDNVRASFRLYLEEAWRDGRIRPIVSLDAVVTVLMAVGEGLIMADLPGRELSAADIQKALRAKISAVVRPVEASHGTSSLCLDGTN</sequence>
<dbReference type="Gene3D" id="1.10.10.60">
    <property type="entry name" value="Homeodomain-like"/>
    <property type="match status" value="1"/>
</dbReference>
<evidence type="ECO:0000256" key="2">
    <source>
        <dbReference type="PROSITE-ProRule" id="PRU00335"/>
    </source>
</evidence>
<keyword evidence="1 2" id="KW-0238">DNA-binding</keyword>
<dbReference type="AlphaFoldDB" id="A0A231UZY7"/>
<dbReference type="InterPro" id="IPR050109">
    <property type="entry name" value="HTH-type_TetR-like_transc_reg"/>
</dbReference>
<comment type="caution">
    <text evidence="5">The sequence shown here is derived from an EMBL/GenBank/DDBJ whole genome shotgun (WGS) entry which is preliminary data.</text>
</comment>
<accession>A0A231UZY7</accession>
<feature type="compositionally biased region" description="Polar residues" evidence="3">
    <location>
        <begin position="1"/>
        <end position="18"/>
    </location>
</feature>
<reference evidence="6" key="1">
    <citation type="journal article" date="2017" name="Int. J. Syst. Evol. Microbiol.">
        <title>Notoacmeibacter marinus gen. nov., sp. nov., isolated from the gut of a limpet and proposal of Notoacmeibacteraceae fam. nov. in the order Rhizobiales of the class Alphaproteobacteria.</title>
        <authorList>
            <person name="Huang Z."/>
            <person name="Guo F."/>
            <person name="Lai Q."/>
        </authorList>
    </citation>
    <scope>NUCLEOTIDE SEQUENCE [LARGE SCALE GENOMIC DNA]</scope>
    <source>
        <strain evidence="6">XMTR2A4</strain>
    </source>
</reference>
<dbReference type="RefSeq" id="WP_094075477.1">
    <property type="nucleotide sequence ID" value="NZ_NBYO01000001.1"/>
</dbReference>
<dbReference type="PROSITE" id="PS50977">
    <property type="entry name" value="HTH_TETR_2"/>
    <property type="match status" value="1"/>
</dbReference>
<gene>
    <name evidence="5" type="ORF">B7H23_00560</name>
</gene>
<dbReference type="GO" id="GO:0000976">
    <property type="term" value="F:transcription cis-regulatory region binding"/>
    <property type="evidence" value="ECO:0007669"/>
    <property type="project" value="TreeGrafter"/>
</dbReference>
<protein>
    <recommendedName>
        <fullName evidence="4">HTH tetR-type domain-containing protein</fullName>
    </recommendedName>
</protein>
<evidence type="ECO:0000259" key="4">
    <source>
        <dbReference type="PROSITE" id="PS50977"/>
    </source>
</evidence>
<dbReference type="Gene3D" id="1.10.357.10">
    <property type="entry name" value="Tetracycline Repressor, domain 2"/>
    <property type="match status" value="1"/>
</dbReference>
<proteinExistence type="predicted"/>
<dbReference type="EMBL" id="NBYO01000001">
    <property type="protein sequence ID" value="OXT01508.1"/>
    <property type="molecule type" value="Genomic_DNA"/>
</dbReference>
<dbReference type="InterPro" id="IPR001647">
    <property type="entry name" value="HTH_TetR"/>
</dbReference>
<dbReference type="PRINTS" id="PR00455">
    <property type="entry name" value="HTHTETR"/>
</dbReference>
<dbReference type="InterPro" id="IPR009057">
    <property type="entry name" value="Homeodomain-like_sf"/>
</dbReference>
<dbReference type="InterPro" id="IPR036271">
    <property type="entry name" value="Tet_transcr_reg_TetR-rel_C_sf"/>
</dbReference>
<dbReference type="Pfam" id="PF00440">
    <property type="entry name" value="TetR_N"/>
    <property type="match status" value="1"/>
</dbReference>
<evidence type="ECO:0000313" key="5">
    <source>
        <dbReference type="EMBL" id="OXT01508.1"/>
    </source>
</evidence>
<name>A0A231UZY7_9HYPH</name>
<feature type="DNA-binding region" description="H-T-H motif" evidence="2">
    <location>
        <begin position="47"/>
        <end position="66"/>
    </location>
</feature>
<dbReference type="SUPFAM" id="SSF46689">
    <property type="entry name" value="Homeodomain-like"/>
    <property type="match status" value="1"/>
</dbReference>
<evidence type="ECO:0000313" key="6">
    <source>
        <dbReference type="Proteomes" id="UP000215405"/>
    </source>
</evidence>
<feature type="domain" description="HTH tetR-type" evidence="4">
    <location>
        <begin position="24"/>
        <end position="84"/>
    </location>
</feature>
<organism evidence="5 6">
    <name type="scientific">Notoacmeibacter marinus</name>
    <dbReference type="NCBI Taxonomy" id="1876515"/>
    <lineage>
        <taxon>Bacteria</taxon>
        <taxon>Pseudomonadati</taxon>
        <taxon>Pseudomonadota</taxon>
        <taxon>Alphaproteobacteria</taxon>
        <taxon>Hyphomicrobiales</taxon>
        <taxon>Notoacmeibacteraceae</taxon>
        <taxon>Notoacmeibacter</taxon>
    </lineage>
</organism>
<dbReference type="GO" id="GO:0003700">
    <property type="term" value="F:DNA-binding transcription factor activity"/>
    <property type="evidence" value="ECO:0007669"/>
    <property type="project" value="TreeGrafter"/>
</dbReference>
<keyword evidence="6" id="KW-1185">Reference proteome</keyword>